<dbReference type="Proteomes" id="UP000602510">
    <property type="component" value="Unassembled WGS sequence"/>
</dbReference>
<accession>A0A833S864</accession>
<evidence type="ECO:0000313" key="2">
    <source>
        <dbReference type="EMBL" id="KAF4042642.1"/>
    </source>
</evidence>
<proteinExistence type="predicted"/>
<name>A0A833S864_PHYIN</name>
<organism evidence="2 3">
    <name type="scientific">Phytophthora infestans</name>
    <name type="common">Potato late blight agent</name>
    <name type="synonym">Botrytis infestans</name>
    <dbReference type="NCBI Taxonomy" id="4787"/>
    <lineage>
        <taxon>Eukaryota</taxon>
        <taxon>Sar</taxon>
        <taxon>Stramenopiles</taxon>
        <taxon>Oomycota</taxon>
        <taxon>Peronosporomycetes</taxon>
        <taxon>Peronosporales</taxon>
        <taxon>Peronosporaceae</taxon>
        <taxon>Phytophthora</taxon>
    </lineage>
</organism>
<protein>
    <recommendedName>
        <fullName evidence="4">Myb-like domain-containing protein</fullName>
    </recommendedName>
</protein>
<comment type="caution">
    <text evidence="2">The sequence shown here is derived from an EMBL/GenBank/DDBJ whole genome shotgun (WGS) entry which is preliminary data.</text>
</comment>
<reference evidence="2" key="1">
    <citation type="submission" date="2020-04" db="EMBL/GenBank/DDBJ databases">
        <title>Hybrid Assembly of Korean Phytophthora infestans isolates.</title>
        <authorList>
            <person name="Prokchorchik M."/>
            <person name="Lee Y."/>
            <person name="Seo J."/>
            <person name="Cho J.-H."/>
            <person name="Park Y.-E."/>
            <person name="Jang D.-C."/>
            <person name="Im J.-S."/>
            <person name="Choi J.-G."/>
            <person name="Park H.-J."/>
            <person name="Lee G.-B."/>
            <person name="Lee Y.-G."/>
            <person name="Hong S.-Y."/>
            <person name="Cho K."/>
            <person name="Sohn K.H."/>
        </authorList>
    </citation>
    <scope>NUCLEOTIDE SEQUENCE</scope>
    <source>
        <strain evidence="2">KR_1_A1</strain>
    </source>
</reference>
<keyword evidence="3" id="KW-1185">Reference proteome</keyword>
<evidence type="ECO:0008006" key="4">
    <source>
        <dbReference type="Google" id="ProtNLM"/>
    </source>
</evidence>
<gene>
    <name evidence="2" type="ORF">GN244_ATG04948</name>
</gene>
<dbReference type="AlphaFoldDB" id="A0A833S864"/>
<dbReference type="PANTHER" id="PTHR37558:SF1">
    <property type="entry name" value="HTH CENPB-TYPE DOMAIN-CONTAINING PROTEIN"/>
    <property type="match status" value="1"/>
</dbReference>
<feature type="compositionally biased region" description="Basic and acidic residues" evidence="1">
    <location>
        <begin position="1"/>
        <end position="16"/>
    </location>
</feature>
<dbReference type="PANTHER" id="PTHR37558">
    <property type="entry name" value="HTH CENPB-TYPE DOMAIN-CONTAINING PROTEIN"/>
    <property type="match status" value="1"/>
</dbReference>
<evidence type="ECO:0000313" key="3">
    <source>
        <dbReference type="Proteomes" id="UP000602510"/>
    </source>
</evidence>
<evidence type="ECO:0000256" key="1">
    <source>
        <dbReference type="SAM" id="MobiDB-lite"/>
    </source>
</evidence>
<sequence length="101" mass="11190">MPGQDSDAHATDHAECTETIGGKSKRKKVFRFLPSSDILLLKEIVKYTPWAAGHGETLTAWDHVASGVKEVLSTCTSDGKACHRRFNALLDAFRRDEMESL</sequence>
<feature type="region of interest" description="Disordered" evidence="1">
    <location>
        <begin position="1"/>
        <end position="21"/>
    </location>
</feature>
<dbReference type="EMBL" id="WSZM01000097">
    <property type="protein sequence ID" value="KAF4042642.1"/>
    <property type="molecule type" value="Genomic_DNA"/>
</dbReference>